<name>A0A428BQT3_STROR</name>
<dbReference type="AlphaFoldDB" id="A0A428BQT3"/>
<gene>
    <name evidence="1" type="ORF">D8863_07295</name>
</gene>
<reference evidence="1 2" key="1">
    <citation type="submission" date="2018-11" db="EMBL/GenBank/DDBJ databases">
        <title>Species Designations Belie Phenotypic and Genotypic Heterogeneity in Oral Streptococci.</title>
        <authorList>
            <person name="Velsko I."/>
        </authorList>
    </citation>
    <scope>NUCLEOTIDE SEQUENCE [LARGE SCALE GENOMIC DNA]</scope>
    <source>
        <strain evidence="1 2">BCC63</strain>
    </source>
</reference>
<sequence length="147" mass="17675">MIQFEDKFMEVQSSMVSLALEYVHGQADKIFIYAIADSLYSYNVFYQINDYIVRKHEVNKYLPEELSVDTNLQLVLLKEGIKDIEAMIEICKEYNREHPTEMWLIYDAQKNSLDSRYSYEGRYDKDEELLPNLEFDKWFEEVKENQL</sequence>
<protein>
    <recommendedName>
        <fullName evidence="3">DUF600 domain-containing protein</fullName>
    </recommendedName>
</protein>
<dbReference type="RefSeq" id="WP_125441550.1">
    <property type="nucleotide sequence ID" value="NZ_RJNJ01000008.1"/>
</dbReference>
<accession>A0A428BQT3</accession>
<dbReference type="Proteomes" id="UP000267593">
    <property type="component" value="Unassembled WGS sequence"/>
</dbReference>
<dbReference type="EMBL" id="RJNJ01000008">
    <property type="protein sequence ID" value="RSI66820.1"/>
    <property type="molecule type" value="Genomic_DNA"/>
</dbReference>
<organism evidence="1 2">
    <name type="scientific">Streptococcus oralis</name>
    <dbReference type="NCBI Taxonomy" id="1303"/>
    <lineage>
        <taxon>Bacteria</taxon>
        <taxon>Bacillati</taxon>
        <taxon>Bacillota</taxon>
        <taxon>Bacilli</taxon>
        <taxon>Lactobacillales</taxon>
        <taxon>Streptococcaceae</taxon>
        <taxon>Streptococcus</taxon>
    </lineage>
</organism>
<evidence type="ECO:0000313" key="2">
    <source>
        <dbReference type="Proteomes" id="UP000267593"/>
    </source>
</evidence>
<comment type="caution">
    <text evidence="1">The sequence shown here is derived from an EMBL/GenBank/DDBJ whole genome shotgun (WGS) entry which is preliminary data.</text>
</comment>
<evidence type="ECO:0000313" key="1">
    <source>
        <dbReference type="EMBL" id="RSI66820.1"/>
    </source>
</evidence>
<evidence type="ECO:0008006" key="3">
    <source>
        <dbReference type="Google" id="ProtNLM"/>
    </source>
</evidence>
<proteinExistence type="predicted"/>